<accession>A0A0F4GIZ4</accession>
<feature type="region of interest" description="Disordered" evidence="3">
    <location>
        <begin position="622"/>
        <end position="659"/>
    </location>
</feature>
<evidence type="ECO:0000313" key="6">
    <source>
        <dbReference type="Proteomes" id="UP000033647"/>
    </source>
</evidence>
<feature type="compositionally biased region" description="Polar residues" evidence="3">
    <location>
        <begin position="531"/>
        <end position="554"/>
    </location>
</feature>
<feature type="compositionally biased region" description="Low complexity" evidence="3">
    <location>
        <begin position="1539"/>
        <end position="1554"/>
    </location>
</feature>
<feature type="region of interest" description="Disordered" evidence="3">
    <location>
        <begin position="1"/>
        <end position="28"/>
    </location>
</feature>
<feature type="compositionally biased region" description="Basic and acidic residues" evidence="3">
    <location>
        <begin position="1234"/>
        <end position="1246"/>
    </location>
</feature>
<feature type="compositionally biased region" description="Polar residues" evidence="3">
    <location>
        <begin position="837"/>
        <end position="846"/>
    </location>
</feature>
<evidence type="ECO:0000259" key="4">
    <source>
        <dbReference type="Pfam" id="PF16987"/>
    </source>
</evidence>
<feature type="domain" description="Mediator complex subunit 15 KIX" evidence="4">
    <location>
        <begin position="50"/>
        <end position="124"/>
    </location>
</feature>
<comment type="caution">
    <text evidence="5">The sequence shown here is derived from an EMBL/GenBank/DDBJ whole genome shotgun (WGS) entry which is preliminary data.</text>
</comment>
<feature type="region of interest" description="Disordered" evidence="3">
    <location>
        <begin position="481"/>
        <end position="554"/>
    </location>
</feature>
<feature type="compositionally biased region" description="Low complexity" evidence="3">
    <location>
        <begin position="180"/>
        <end position="204"/>
    </location>
</feature>
<feature type="compositionally biased region" description="Low complexity" evidence="3">
    <location>
        <begin position="405"/>
        <end position="416"/>
    </location>
</feature>
<feature type="region of interest" description="Disordered" evidence="3">
    <location>
        <begin position="1014"/>
        <end position="1039"/>
    </location>
</feature>
<comment type="subcellular location">
    <subcellularLocation>
        <location evidence="1">Nucleus</location>
    </subcellularLocation>
</comment>
<feature type="compositionally biased region" description="Pro residues" evidence="3">
    <location>
        <begin position="822"/>
        <end position="834"/>
    </location>
</feature>
<feature type="compositionally biased region" description="Polar residues" evidence="3">
    <location>
        <begin position="506"/>
        <end position="517"/>
    </location>
</feature>
<feature type="compositionally biased region" description="Low complexity" evidence="3">
    <location>
        <begin position="935"/>
        <end position="949"/>
    </location>
</feature>
<feature type="compositionally biased region" description="Low complexity" evidence="3">
    <location>
        <begin position="1"/>
        <end position="19"/>
    </location>
</feature>
<dbReference type="EMBL" id="LAFY01000512">
    <property type="protein sequence ID" value="KJX97238.1"/>
    <property type="molecule type" value="Genomic_DNA"/>
</dbReference>
<feature type="region of interest" description="Disordered" evidence="3">
    <location>
        <begin position="1604"/>
        <end position="1630"/>
    </location>
</feature>
<reference evidence="5 6" key="1">
    <citation type="submission" date="2015-03" db="EMBL/GenBank/DDBJ databases">
        <title>RNA-seq based gene annotation and comparative genomics of four Zymoseptoria species reveal species-specific pathogenicity related genes and transposable element activity.</title>
        <authorList>
            <person name="Grandaubert J."/>
            <person name="Bhattacharyya A."/>
            <person name="Stukenbrock E.H."/>
        </authorList>
    </citation>
    <scope>NUCLEOTIDE SEQUENCE [LARGE SCALE GENOMIC DNA]</scope>
    <source>
        <strain evidence="5 6">Zb18110</strain>
    </source>
</reference>
<dbReference type="STRING" id="1047168.A0A0F4GIZ4"/>
<gene>
    <name evidence="5" type="ORF">TI39_contig520g00020</name>
</gene>
<organism evidence="5 6">
    <name type="scientific">Zymoseptoria brevis</name>
    <dbReference type="NCBI Taxonomy" id="1047168"/>
    <lineage>
        <taxon>Eukaryota</taxon>
        <taxon>Fungi</taxon>
        <taxon>Dikarya</taxon>
        <taxon>Ascomycota</taxon>
        <taxon>Pezizomycotina</taxon>
        <taxon>Dothideomycetes</taxon>
        <taxon>Dothideomycetidae</taxon>
        <taxon>Mycosphaerellales</taxon>
        <taxon>Mycosphaerellaceae</taxon>
        <taxon>Zymoseptoria</taxon>
    </lineage>
</organism>
<feature type="compositionally biased region" description="Low complexity" evidence="3">
    <location>
        <begin position="1170"/>
        <end position="1179"/>
    </location>
</feature>
<feature type="region of interest" description="Disordered" evidence="3">
    <location>
        <begin position="393"/>
        <end position="416"/>
    </location>
</feature>
<keyword evidence="6" id="KW-1185">Reference proteome</keyword>
<feature type="compositionally biased region" description="Low complexity" evidence="3">
    <location>
        <begin position="626"/>
        <end position="642"/>
    </location>
</feature>
<sequence>MEQPNMMPNGMPGPAPMQQTMQRPQPGNLSQQLPAKIFADIRATISRFQGSWQATYDPRDRANRVLQLVTQLRFIKSDPHRCVEIAIQFELKAISDAQNKEQYIEQMQRKYNEICEKRKQQVVNAGLVNNGHMGANNGMNMQHGMMNMSGMQNNNGMNNMAFQNGNVQGGGQMGGQNAVMQAQAQLQRPMQASPMPMQQQQQQQGATMNPSTLQMNQIQHQQQQQIQQQQILQQQAQAQAQAQAQQQAQQMRAQNMAQQGQQQQPNANQGQSAQAQAALQEAMMQAQKIFNNMPEDQRNMARQKLLAGWNDHTRAQMTQGGGDPLMRFLTSKARGDIQKRQNMQNAGQQNKPGMPMGNNGMTMQMGNNMQQQRPQSQAGQNIDYSSIMGQQANALKQQESGEQVVPASNNPNGNAGNPNNMNQMNLPQNVNPQMLGNQAGQVGQVGQGANGNSMNPNQMQMFFAQQKDAQQREAIQKQMMARQTMASRQQQSQLQGQPGGLHTPNAFGNNAPGQVNSPAMPMLNRPMGAPGQTTPGTPQMNRQQPMPATPMNPASQIAQHHQNMLNQNTQQQQQQQMGQMPSQLTNQQLMVVMSRLSPDVQAKLRAMPSHQAQAILTKMATNVSRQPQQAQQVQQGQSGQQGMPNMGAPEQPKQQPQMMQQNVANAIPGFNAQPPMDQQAMTMEQAAQMQQARIQQQQQQRMRGQAMDLMPFPKMAPSQLQIAVPQGVVRWGDLKMHINQNMTTVPPGTLERASQMQQAWFQSHPEEVNNAIKNLHQQQSLRMQQLQMQQQQSQQQQHQMQLQQQQQAPPGQMANNSSQPQPSAPPAQMVPPAPMMQTPNQGQQTAPDGGQQRMPQFAFSAQEVMDFRAKLPANQQNLPDANIRSALQRMRETAIHKAAQSAQLQAQQQRNMMQAGQMSGPPAQSGVAPQAKMSNANQAAQRTQQTHQQGNDDVVEISSQAAKQHVPQAPNMQVNKSQTSQPQMPRPTPEMLAKLSPAEREAFLQKAQRFQQAQREALRKAQGQAGLPVNPNPSQAPSMAMNPNQPKFTPAQAELMSKMYNEVVRDCQKGPAVTIDAAGHEKARASMRKLWIPLHRIGSTFGFALTSGMAPQRLKEVLEWQILIRQNASGPDGNVKDYLSVTPERLAEIEIALGNYMSEVKQRRNAMELAQAKAAQAQNVPPPQAKEAPSMAQKPSQQGHVRKASATSKVPPAPTENKTFDWSSTSPHGVPKYEPGRNELTPDKLKFPPSKKRKMDSQGSTPAAQQGGTPAAPAASPAIPTSKPSPEIARKNLQQLQQQQQRMEAQREADKHKFRCQDTTCDASLQGFETDEQLKQHMQTQHQAVEDPLAFLLEQAAKALDVDVDGIPLASAAPAATVAAPSNGRLTIRDLKKEDLTKYEQEQLNKGITPASVKAKLAKKQDDLAGAAHKAKMAKKKGLTLGESIAQKIGLPIAAEPATTEGATEEKTQRTPGRFDHIGPNYLNEWVDDCPIGPDGWYDHDHYWRDIEDRAHYEVHFCQFDPVNDTWELRDEFKDAGQSSSPELTPDSSSSQSSHDSDVGEGDAAHFMLTMEDWNESGGVPESMIPLYQKIKDMRTEDEDLLMADAGDEEGAQEKEGGNGAEASKKRKAEMDGLVTDFQYDYFKSMN</sequence>
<feature type="compositionally biased region" description="Low complexity" evidence="3">
    <location>
        <begin position="481"/>
        <end position="496"/>
    </location>
</feature>
<feature type="compositionally biased region" description="Polar residues" evidence="3">
    <location>
        <begin position="970"/>
        <end position="983"/>
    </location>
</feature>
<keyword evidence="2" id="KW-0539">Nucleus</keyword>
<feature type="region of interest" description="Disordered" evidence="3">
    <location>
        <begin position="1535"/>
        <end position="1561"/>
    </location>
</feature>
<feature type="compositionally biased region" description="Polar residues" evidence="3">
    <location>
        <begin position="1216"/>
        <end position="1227"/>
    </location>
</feature>
<feature type="region of interest" description="Disordered" evidence="3">
    <location>
        <begin position="1170"/>
        <end position="1286"/>
    </location>
</feature>
<evidence type="ECO:0000256" key="2">
    <source>
        <dbReference type="ARBA" id="ARBA00023242"/>
    </source>
</evidence>
<feature type="region of interest" description="Disordered" evidence="3">
    <location>
        <begin position="255"/>
        <end position="279"/>
    </location>
</feature>
<feature type="compositionally biased region" description="Low complexity" evidence="3">
    <location>
        <begin position="779"/>
        <end position="807"/>
    </location>
</feature>
<proteinExistence type="predicted"/>
<dbReference type="Proteomes" id="UP000033647">
    <property type="component" value="Unassembled WGS sequence"/>
</dbReference>
<evidence type="ECO:0000313" key="5">
    <source>
        <dbReference type="EMBL" id="KJX97238.1"/>
    </source>
</evidence>
<dbReference type="Pfam" id="PF16987">
    <property type="entry name" value="KIX_2"/>
    <property type="match status" value="1"/>
</dbReference>
<feature type="region of interest" description="Disordered" evidence="3">
    <location>
        <begin position="779"/>
        <end position="852"/>
    </location>
</feature>
<dbReference type="GO" id="GO:0005634">
    <property type="term" value="C:nucleus"/>
    <property type="evidence" value="ECO:0007669"/>
    <property type="project" value="UniProtKB-SubCell"/>
</dbReference>
<dbReference type="InterPro" id="IPR036546">
    <property type="entry name" value="MED15_KIX"/>
</dbReference>
<feature type="region of interest" description="Disordered" evidence="3">
    <location>
        <begin position="916"/>
        <end position="988"/>
    </location>
</feature>
<feature type="compositionally biased region" description="Low complexity" evidence="3">
    <location>
        <begin position="1261"/>
        <end position="1286"/>
    </location>
</feature>
<feature type="region of interest" description="Disordered" evidence="3">
    <location>
        <begin position="180"/>
        <end position="219"/>
    </location>
</feature>
<dbReference type="OrthoDB" id="3918840at2759"/>
<protein>
    <recommendedName>
        <fullName evidence="4">Mediator complex subunit 15 KIX domain-containing protein</fullName>
    </recommendedName>
</protein>
<name>A0A0F4GIZ4_9PEZI</name>
<evidence type="ECO:0000256" key="1">
    <source>
        <dbReference type="ARBA" id="ARBA00004123"/>
    </source>
</evidence>
<evidence type="ECO:0000256" key="3">
    <source>
        <dbReference type="SAM" id="MobiDB-lite"/>
    </source>
</evidence>